<dbReference type="Gene3D" id="3.40.1110.10">
    <property type="entry name" value="Calcium-transporting ATPase, cytoplasmic domain N"/>
    <property type="match status" value="1"/>
</dbReference>
<dbReference type="PANTHER" id="PTHR24093:SF513">
    <property type="entry name" value="CATION-TRANSPORTING ATPASE I-RELATED"/>
    <property type="match status" value="1"/>
</dbReference>
<dbReference type="Proteomes" id="UP001560045">
    <property type="component" value="Unassembled WGS sequence"/>
</dbReference>
<evidence type="ECO:0000256" key="8">
    <source>
        <dbReference type="ARBA" id="ARBA00022989"/>
    </source>
</evidence>
<keyword evidence="9" id="KW-0472">Membrane</keyword>
<dbReference type="SUPFAM" id="SSF81665">
    <property type="entry name" value="Calcium ATPase, transmembrane domain M"/>
    <property type="match status" value="1"/>
</dbReference>
<dbReference type="InterPro" id="IPR023298">
    <property type="entry name" value="ATPase_P-typ_TM_dom_sf"/>
</dbReference>
<gene>
    <name evidence="12" type="ORF">ABQ292_23610</name>
</gene>
<dbReference type="PRINTS" id="PR00119">
    <property type="entry name" value="CATATPASE"/>
</dbReference>
<comment type="subcellular location">
    <subcellularLocation>
        <location evidence="1">Endomembrane system</location>
        <topology evidence="1">Multi-pass membrane protein</topology>
    </subcellularLocation>
</comment>
<dbReference type="NCBIfam" id="TIGR01494">
    <property type="entry name" value="ATPase_P-type"/>
    <property type="match status" value="2"/>
</dbReference>
<keyword evidence="13" id="KW-1185">Reference proteome</keyword>
<dbReference type="InterPro" id="IPR023299">
    <property type="entry name" value="ATPase_P-typ_cyto_dom_N"/>
</dbReference>
<dbReference type="SFLD" id="SFLDS00003">
    <property type="entry name" value="Haloacid_Dehalogenase"/>
    <property type="match status" value="1"/>
</dbReference>
<organism evidence="12 13">
    <name type="scientific">Geodermatophilus maliterrae</name>
    <dbReference type="NCBI Taxonomy" id="3162531"/>
    <lineage>
        <taxon>Bacteria</taxon>
        <taxon>Bacillati</taxon>
        <taxon>Actinomycetota</taxon>
        <taxon>Actinomycetes</taxon>
        <taxon>Geodermatophilales</taxon>
        <taxon>Geodermatophilaceae</taxon>
        <taxon>Geodermatophilus</taxon>
    </lineage>
</organism>
<comment type="caution">
    <text evidence="12">The sequence shown here is derived from an EMBL/GenBank/DDBJ whole genome shotgun (WGS) entry which is preliminary data.</text>
</comment>
<evidence type="ECO:0000256" key="7">
    <source>
        <dbReference type="ARBA" id="ARBA00022967"/>
    </source>
</evidence>
<dbReference type="InterPro" id="IPR023214">
    <property type="entry name" value="HAD_sf"/>
</dbReference>
<keyword evidence="8" id="KW-1133">Transmembrane helix</keyword>
<dbReference type="InterPro" id="IPR001757">
    <property type="entry name" value="P_typ_ATPase"/>
</dbReference>
<dbReference type="InterPro" id="IPR018303">
    <property type="entry name" value="ATPase_P-typ_P_site"/>
</dbReference>
<dbReference type="PRINTS" id="PR00120">
    <property type="entry name" value="HATPASE"/>
</dbReference>
<comment type="catalytic activity">
    <reaction evidence="10">
        <text>ATP + H2O = ADP + phosphate + H(+)</text>
        <dbReference type="Rhea" id="RHEA:13065"/>
        <dbReference type="ChEBI" id="CHEBI:15377"/>
        <dbReference type="ChEBI" id="CHEBI:15378"/>
        <dbReference type="ChEBI" id="CHEBI:30616"/>
        <dbReference type="ChEBI" id="CHEBI:43474"/>
        <dbReference type="ChEBI" id="CHEBI:456216"/>
    </reaction>
</comment>
<dbReference type="Gene3D" id="1.20.1110.10">
    <property type="entry name" value="Calcium-transporting ATPase, transmembrane domain"/>
    <property type="match status" value="3"/>
</dbReference>
<keyword evidence="4" id="KW-0547">Nucleotide-binding</keyword>
<dbReference type="PROSITE" id="PS00154">
    <property type="entry name" value="ATPASE_E1_E2"/>
    <property type="match status" value="1"/>
</dbReference>
<sequence>AVTALGVLWRRPLREAVGSGVAVAVAAVPEGLPLVATVAQQAAARRLSTRGVVVRSARVLEALGRVDTVCFDKTGTLTENRLQVVRLVPLADGPSDDLADEELLRLAAAAVGAGDDEAHETDRAVVSAAADRGVATDGEAEASVPFATGRGFSAALRDGRLVVKGAPEVVLRRCTDAGDAARRVRELACEGLRVLAVADRAVEGRPDDLEAAADGLSLRGLVGLADTVRPSSAAAVEQLRAAGVRVLVATGDHPETAAAIAAQAGVPDADKVVTGAQLARASTAERARLVADAAVFARLSPEQKVLLVGALRRAGATLAMTGDGVNDAAAIRLADVGVGVAGAESPAARSAADLVVTDCDLTRLVDAVAEGRALWSRVRDAVAILVGGNAGEVAFTVLGTAFGGRAPLGTRQLLLVNLLTDMFPALAVAVAAPRAAAPSSDGGPLDGHPLEAVLRAGPQRGFTASVRELVAVRGVATAAGATGAWATGRPTGRRRAGTMGLAALIATQLGQTAWSGRRSPLVLATAAGSLLALVAVVQTPGVSRFFGCTPLDPLSWLVVLAWAAAGTAGAEVLPRVLKRAAVDRGTVSGPG</sequence>
<keyword evidence="7" id="KW-1278">Translocase</keyword>
<evidence type="ECO:0000256" key="3">
    <source>
        <dbReference type="ARBA" id="ARBA00022723"/>
    </source>
</evidence>
<name>A0ABV3XL76_9ACTN</name>
<feature type="non-terminal residue" evidence="12">
    <location>
        <position position="1"/>
    </location>
</feature>
<evidence type="ECO:0000256" key="2">
    <source>
        <dbReference type="ARBA" id="ARBA00022692"/>
    </source>
</evidence>
<dbReference type="SUPFAM" id="SSF56784">
    <property type="entry name" value="HAD-like"/>
    <property type="match status" value="1"/>
</dbReference>
<evidence type="ECO:0000256" key="9">
    <source>
        <dbReference type="ARBA" id="ARBA00023136"/>
    </source>
</evidence>
<reference evidence="12 13" key="1">
    <citation type="submission" date="2024-06" db="EMBL/GenBank/DDBJ databases">
        <title>Draft genome sequence of Geodermatophilus badlandi, a novel member of the Geodermatophilaceae isolated from badland sedimentary rocks in the Red desert, Wyoming, USA.</title>
        <authorList>
            <person name="Ben Tekaya S."/>
            <person name="Nouioui I."/>
            <person name="Flores G.M."/>
            <person name="Shaal M.N."/>
            <person name="Bredoire F."/>
            <person name="Basile F."/>
            <person name="Van Diepen L."/>
            <person name="Ward N.L."/>
        </authorList>
    </citation>
    <scope>NUCLEOTIDE SEQUENCE [LARGE SCALE GENOMIC DNA]</scope>
    <source>
        <strain evidence="12 13">WL48A</strain>
    </source>
</reference>
<keyword evidence="6" id="KW-0460">Magnesium</keyword>
<dbReference type="Pfam" id="PF00702">
    <property type="entry name" value="Hydrolase"/>
    <property type="match status" value="1"/>
</dbReference>
<dbReference type="InterPro" id="IPR036412">
    <property type="entry name" value="HAD-like_sf"/>
</dbReference>
<dbReference type="Gene3D" id="3.40.50.1000">
    <property type="entry name" value="HAD superfamily/HAD-like"/>
    <property type="match status" value="1"/>
</dbReference>
<dbReference type="PANTHER" id="PTHR24093">
    <property type="entry name" value="CATION TRANSPORTING ATPASE"/>
    <property type="match status" value="1"/>
</dbReference>
<proteinExistence type="predicted"/>
<dbReference type="InterPro" id="IPR006068">
    <property type="entry name" value="ATPase_P-typ_cation-transptr_C"/>
</dbReference>
<evidence type="ECO:0000256" key="4">
    <source>
        <dbReference type="ARBA" id="ARBA00022741"/>
    </source>
</evidence>
<dbReference type="SFLD" id="SFLDF00027">
    <property type="entry name" value="p-type_atpase"/>
    <property type="match status" value="1"/>
</dbReference>
<keyword evidence="5" id="KW-0067">ATP-binding</keyword>
<keyword evidence="3" id="KW-0479">Metal-binding</keyword>
<dbReference type="RefSeq" id="WP_369210152.1">
    <property type="nucleotide sequence ID" value="NZ_JBFNXQ010000122.1"/>
</dbReference>
<dbReference type="InterPro" id="IPR044492">
    <property type="entry name" value="P_typ_ATPase_HD_dom"/>
</dbReference>
<evidence type="ECO:0000313" key="13">
    <source>
        <dbReference type="Proteomes" id="UP001560045"/>
    </source>
</evidence>
<dbReference type="SUPFAM" id="SSF81660">
    <property type="entry name" value="Metal cation-transporting ATPase, ATP-binding domain N"/>
    <property type="match status" value="1"/>
</dbReference>
<evidence type="ECO:0000256" key="5">
    <source>
        <dbReference type="ARBA" id="ARBA00022840"/>
    </source>
</evidence>
<evidence type="ECO:0000256" key="6">
    <source>
        <dbReference type="ARBA" id="ARBA00022842"/>
    </source>
</evidence>
<dbReference type="EMBL" id="JBFNXQ010000122">
    <property type="protein sequence ID" value="MEX5721346.1"/>
    <property type="molecule type" value="Genomic_DNA"/>
</dbReference>
<feature type="domain" description="Cation-transporting P-type ATPase C-terminal" evidence="11">
    <location>
        <begin position="471"/>
        <end position="571"/>
    </location>
</feature>
<evidence type="ECO:0000256" key="10">
    <source>
        <dbReference type="ARBA" id="ARBA00049360"/>
    </source>
</evidence>
<evidence type="ECO:0000313" key="12">
    <source>
        <dbReference type="EMBL" id="MEX5721346.1"/>
    </source>
</evidence>
<evidence type="ECO:0000259" key="11">
    <source>
        <dbReference type="Pfam" id="PF00689"/>
    </source>
</evidence>
<accession>A0ABV3XL76</accession>
<protein>
    <submittedName>
        <fullName evidence="12">Cation-translocating P-type ATPase</fullName>
    </submittedName>
</protein>
<dbReference type="Pfam" id="PF00689">
    <property type="entry name" value="Cation_ATPase_C"/>
    <property type="match status" value="1"/>
</dbReference>
<dbReference type="SFLD" id="SFLDG00002">
    <property type="entry name" value="C1.7:_P-type_atpase_like"/>
    <property type="match status" value="1"/>
</dbReference>
<keyword evidence="2" id="KW-0812">Transmembrane</keyword>
<evidence type="ECO:0000256" key="1">
    <source>
        <dbReference type="ARBA" id="ARBA00004127"/>
    </source>
</evidence>